<evidence type="ECO:0000313" key="1">
    <source>
        <dbReference type="EMBL" id="KKL12576.1"/>
    </source>
</evidence>
<proteinExistence type="predicted"/>
<sequence>MDRLKNVKKYLELYRWKLDRAGYTEDIEWAIEEIEQGMKEKEWLMELLYEKLVGTPIP</sequence>
<comment type="caution">
    <text evidence="1">The sequence shown here is derived from an EMBL/GenBank/DDBJ whole genome shotgun (WGS) entry which is preliminary data.</text>
</comment>
<dbReference type="EMBL" id="LAZR01041200">
    <property type="protein sequence ID" value="KKL12576.1"/>
    <property type="molecule type" value="Genomic_DNA"/>
</dbReference>
<feature type="non-terminal residue" evidence="1">
    <location>
        <position position="58"/>
    </location>
</feature>
<accession>A0A0F9D429</accession>
<reference evidence="1" key="1">
    <citation type="journal article" date="2015" name="Nature">
        <title>Complex archaea that bridge the gap between prokaryotes and eukaryotes.</title>
        <authorList>
            <person name="Spang A."/>
            <person name="Saw J.H."/>
            <person name="Jorgensen S.L."/>
            <person name="Zaremba-Niedzwiedzka K."/>
            <person name="Martijn J."/>
            <person name="Lind A.E."/>
            <person name="van Eijk R."/>
            <person name="Schleper C."/>
            <person name="Guy L."/>
            <person name="Ettema T.J."/>
        </authorList>
    </citation>
    <scope>NUCLEOTIDE SEQUENCE</scope>
</reference>
<protein>
    <submittedName>
        <fullName evidence="1">Uncharacterized protein</fullName>
    </submittedName>
</protein>
<gene>
    <name evidence="1" type="ORF">LCGC14_2534410</name>
</gene>
<dbReference type="AlphaFoldDB" id="A0A0F9D429"/>
<name>A0A0F9D429_9ZZZZ</name>
<organism evidence="1">
    <name type="scientific">marine sediment metagenome</name>
    <dbReference type="NCBI Taxonomy" id="412755"/>
    <lineage>
        <taxon>unclassified sequences</taxon>
        <taxon>metagenomes</taxon>
        <taxon>ecological metagenomes</taxon>
    </lineage>
</organism>